<dbReference type="SMART" id="SM00175">
    <property type="entry name" value="RAB"/>
    <property type="match status" value="1"/>
</dbReference>
<evidence type="ECO:0000313" key="2">
    <source>
        <dbReference type="EMBL" id="OMJ81313.1"/>
    </source>
</evidence>
<gene>
    <name evidence="2" type="ORF">SteCoe_18236</name>
</gene>
<dbReference type="OrthoDB" id="9989112at2759"/>
<dbReference type="InterPro" id="IPR001806">
    <property type="entry name" value="Small_GTPase"/>
</dbReference>
<dbReference type="Gene3D" id="3.40.50.300">
    <property type="entry name" value="P-loop containing nucleotide triphosphate hydrolases"/>
    <property type="match status" value="1"/>
</dbReference>
<evidence type="ECO:0000256" key="1">
    <source>
        <dbReference type="ARBA" id="ARBA00022741"/>
    </source>
</evidence>
<protein>
    <recommendedName>
        <fullName evidence="4">Small GTP-binding protein</fullName>
    </recommendedName>
</protein>
<organism evidence="2 3">
    <name type="scientific">Stentor coeruleus</name>
    <dbReference type="NCBI Taxonomy" id="5963"/>
    <lineage>
        <taxon>Eukaryota</taxon>
        <taxon>Sar</taxon>
        <taxon>Alveolata</taxon>
        <taxon>Ciliophora</taxon>
        <taxon>Postciliodesmatophora</taxon>
        <taxon>Heterotrichea</taxon>
        <taxon>Heterotrichida</taxon>
        <taxon>Stentoridae</taxon>
        <taxon>Stentor</taxon>
    </lineage>
</organism>
<dbReference type="PROSITE" id="PS51419">
    <property type="entry name" value="RAB"/>
    <property type="match status" value="1"/>
</dbReference>
<dbReference type="PANTHER" id="PTHR47978">
    <property type="match status" value="1"/>
</dbReference>
<dbReference type="GO" id="GO:0003924">
    <property type="term" value="F:GTPase activity"/>
    <property type="evidence" value="ECO:0007669"/>
    <property type="project" value="InterPro"/>
</dbReference>
<dbReference type="InterPro" id="IPR027417">
    <property type="entry name" value="P-loop_NTPase"/>
</dbReference>
<reference evidence="2 3" key="1">
    <citation type="submission" date="2016-11" db="EMBL/GenBank/DDBJ databases">
        <title>The macronuclear genome of Stentor coeruleus: a giant cell with tiny introns.</title>
        <authorList>
            <person name="Slabodnick M."/>
            <person name="Ruby J.G."/>
            <person name="Reiff S.B."/>
            <person name="Swart E.C."/>
            <person name="Gosai S."/>
            <person name="Prabakaran S."/>
            <person name="Witkowska E."/>
            <person name="Larue G.E."/>
            <person name="Fisher S."/>
            <person name="Freeman R.M."/>
            <person name="Gunawardena J."/>
            <person name="Chu W."/>
            <person name="Stover N.A."/>
            <person name="Gregory B.D."/>
            <person name="Nowacki M."/>
            <person name="Derisi J."/>
            <person name="Roy S.W."/>
            <person name="Marshall W.F."/>
            <person name="Sood P."/>
        </authorList>
    </citation>
    <scope>NUCLEOTIDE SEQUENCE [LARGE SCALE GENOMIC DNA]</scope>
    <source>
        <strain evidence="2">WM001</strain>
    </source>
</reference>
<dbReference type="Pfam" id="PF00071">
    <property type="entry name" value="Ras"/>
    <property type="match status" value="1"/>
</dbReference>
<accession>A0A1R2BWX6</accession>
<keyword evidence="3" id="KW-1185">Reference proteome</keyword>
<evidence type="ECO:0000313" key="3">
    <source>
        <dbReference type="Proteomes" id="UP000187209"/>
    </source>
</evidence>
<name>A0A1R2BWX6_9CILI</name>
<dbReference type="PRINTS" id="PR00449">
    <property type="entry name" value="RASTRNSFRMNG"/>
</dbReference>
<dbReference type="AlphaFoldDB" id="A0A1R2BWX6"/>
<keyword evidence="1" id="KW-0547">Nucleotide-binding</keyword>
<dbReference type="EMBL" id="MPUH01000385">
    <property type="protein sequence ID" value="OMJ81313.1"/>
    <property type="molecule type" value="Genomic_DNA"/>
</dbReference>
<dbReference type="Proteomes" id="UP000187209">
    <property type="component" value="Unassembled WGS sequence"/>
</dbReference>
<evidence type="ECO:0008006" key="4">
    <source>
        <dbReference type="Google" id="ProtNLM"/>
    </source>
</evidence>
<comment type="caution">
    <text evidence="2">The sequence shown here is derived from an EMBL/GenBank/DDBJ whole genome shotgun (WGS) entry which is preliminary data.</text>
</comment>
<dbReference type="CDD" id="cd00154">
    <property type="entry name" value="Rab"/>
    <property type="match status" value="1"/>
</dbReference>
<dbReference type="PROSITE" id="PS51421">
    <property type="entry name" value="RAS"/>
    <property type="match status" value="1"/>
</dbReference>
<dbReference type="SUPFAM" id="SSF52540">
    <property type="entry name" value="P-loop containing nucleoside triphosphate hydrolases"/>
    <property type="match status" value="1"/>
</dbReference>
<sequence>MTSLFFKDSQGALLIYDKTKSSTFNSLYFWLNELHLYIGIDKPIVIIANKIDKTEEFQVTTDQGLNYANSNNCSFFEASAKTGEGIHEAFNFLASQLINHTKTNSLQNDIVYLNSNTHPKKKKCSC</sequence>
<dbReference type="GO" id="GO:0005525">
    <property type="term" value="F:GTP binding"/>
    <property type="evidence" value="ECO:0007669"/>
    <property type="project" value="InterPro"/>
</dbReference>
<proteinExistence type="predicted"/>
<dbReference type="SMART" id="SM00173">
    <property type="entry name" value="RAS"/>
    <property type="match status" value="1"/>
</dbReference>